<feature type="region of interest" description="Disordered" evidence="9">
    <location>
        <begin position="523"/>
        <end position="552"/>
    </location>
</feature>
<feature type="region of interest" description="Disordered" evidence="9">
    <location>
        <begin position="123"/>
        <end position="161"/>
    </location>
</feature>
<evidence type="ECO:0000256" key="7">
    <source>
        <dbReference type="PROSITE-ProRule" id="PRU00035"/>
    </source>
</evidence>
<organism evidence="12 13">
    <name type="scientific">Cannabis sativa</name>
    <name type="common">Hemp</name>
    <name type="synonym">Marijuana</name>
    <dbReference type="NCBI Taxonomy" id="3483"/>
    <lineage>
        <taxon>Eukaryota</taxon>
        <taxon>Viridiplantae</taxon>
        <taxon>Streptophyta</taxon>
        <taxon>Embryophyta</taxon>
        <taxon>Tracheophyta</taxon>
        <taxon>Spermatophyta</taxon>
        <taxon>Magnoliopsida</taxon>
        <taxon>eudicotyledons</taxon>
        <taxon>Gunneridae</taxon>
        <taxon>Pentapetalae</taxon>
        <taxon>rosids</taxon>
        <taxon>fabids</taxon>
        <taxon>Rosales</taxon>
        <taxon>Cannabaceae</taxon>
        <taxon>Cannabis</taxon>
    </lineage>
</organism>
<feature type="coiled-coil region" evidence="8">
    <location>
        <begin position="601"/>
        <end position="639"/>
    </location>
</feature>
<dbReference type="Gene3D" id="1.20.1270.220">
    <property type="match status" value="1"/>
</dbReference>
<feature type="region of interest" description="Disordered" evidence="9">
    <location>
        <begin position="285"/>
        <end position="329"/>
    </location>
</feature>
<keyword evidence="13" id="KW-1185">Reference proteome</keyword>
<dbReference type="Proteomes" id="UP000596661">
    <property type="component" value="Unassembled WGS sequence"/>
</dbReference>
<feature type="compositionally biased region" description="Basic and acidic residues" evidence="9">
    <location>
        <begin position="315"/>
        <end position="329"/>
    </location>
</feature>
<reference evidence="12" key="1">
    <citation type="submission" date="2021-03" db="UniProtKB">
        <authorList>
            <consortium name="EnsemblPlants"/>
        </authorList>
    </citation>
    <scope>IDENTIFICATION</scope>
</reference>
<feature type="compositionally biased region" description="Acidic residues" evidence="9">
    <location>
        <begin position="427"/>
        <end position="437"/>
    </location>
</feature>
<dbReference type="InterPro" id="IPR036427">
    <property type="entry name" value="Bromodomain-like_sf"/>
</dbReference>
<dbReference type="InterPro" id="IPR027353">
    <property type="entry name" value="NET_dom"/>
</dbReference>
<dbReference type="InterPro" id="IPR052442">
    <property type="entry name" value="Env_Response_Regulator"/>
</dbReference>
<feature type="region of interest" description="Disordered" evidence="9">
    <location>
        <begin position="411"/>
        <end position="477"/>
    </location>
</feature>
<keyword evidence="3 8" id="KW-0175">Coiled coil</keyword>
<evidence type="ECO:0000256" key="2">
    <source>
        <dbReference type="ARBA" id="ARBA00023015"/>
    </source>
</evidence>
<dbReference type="Gene3D" id="1.20.920.10">
    <property type="entry name" value="Bromodomain-like"/>
    <property type="match status" value="1"/>
</dbReference>
<dbReference type="PRINTS" id="PR00503">
    <property type="entry name" value="BROMODOMAIN"/>
</dbReference>
<dbReference type="PROSITE" id="PS51525">
    <property type="entry name" value="NET"/>
    <property type="match status" value="1"/>
</dbReference>
<evidence type="ECO:0000256" key="6">
    <source>
        <dbReference type="ARBA" id="ARBA00023242"/>
    </source>
</evidence>
<keyword evidence="6" id="KW-0539">Nucleus</keyword>
<dbReference type="GO" id="GO:0005634">
    <property type="term" value="C:nucleus"/>
    <property type="evidence" value="ECO:0007669"/>
    <property type="project" value="UniProtKB-SubCell"/>
</dbReference>
<evidence type="ECO:0000313" key="12">
    <source>
        <dbReference type="EnsemblPlants" id="cds.evm.model.10.1890"/>
    </source>
</evidence>
<evidence type="ECO:0000256" key="4">
    <source>
        <dbReference type="ARBA" id="ARBA00023117"/>
    </source>
</evidence>
<accession>A0A803QL84</accession>
<dbReference type="SMART" id="SM00297">
    <property type="entry name" value="BROMO"/>
    <property type="match status" value="1"/>
</dbReference>
<dbReference type="OMA" id="ESEAYQD"/>
<dbReference type="PANTHER" id="PTHR46136">
    <property type="entry name" value="TRANSCRIPTION FACTOR GTE8"/>
    <property type="match status" value="1"/>
</dbReference>
<feature type="compositionally biased region" description="Polar residues" evidence="9">
    <location>
        <begin position="129"/>
        <end position="138"/>
    </location>
</feature>
<dbReference type="PANTHER" id="PTHR46136:SF1">
    <property type="entry name" value="TRANSCRIPTION FACTOR GTE11-RELATED"/>
    <property type="match status" value="1"/>
</dbReference>
<dbReference type="SUPFAM" id="SSF47370">
    <property type="entry name" value="Bromodomain"/>
    <property type="match status" value="1"/>
</dbReference>
<evidence type="ECO:0000256" key="8">
    <source>
        <dbReference type="SAM" id="Coils"/>
    </source>
</evidence>
<evidence type="ECO:0000256" key="1">
    <source>
        <dbReference type="ARBA" id="ARBA00004123"/>
    </source>
</evidence>
<evidence type="ECO:0000256" key="3">
    <source>
        <dbReference type="ARBA" id="ARBA00023054"/>
    </source>
</evidence>
<name>A0A803QL84_CANSA</name>
<dbReference type="InterPro" id="IPR001487">
    <property type="entry name" value="Bromodomain"/>
</dbReference>
<feature type="compositionally biased region" description="Polar residues" evidence="9">
    <location>
        <begin position="150"/>
        <end position="161"/>
    </location>
</feature>
<feature type="compositionally biased region" description="Basic and acidic residues" evidence="9">
    <location>
        <begin position="449"/>
        <end position="458"/>
    </location>
</feature>
<feature type="domain" description="Bromo" evidence="10">
    <location>
        <begin position="185"/>
        <end position="257"/>
    </location>
</feature>
<feature type="region of interest" description="Disordered" evidence="9">
    <location>
        <begin position="715"/>
        <end position="737"/>
    </location>
</feature>
<protein>
    <submittedName>
        <fullName evidence="12">Uncharacterized protein</fullName>
    </submittedName>
</protein>
<evidence type="ECO:0000256" key="5">
    <source>
        <dbReference type="ARBA" id="ARBA00023163"/>
    </source>
</evidence>
<dbReference type="EMBL" id="UZAU01000821">
    <property type="status" value="NOT_ANNOTATED_CDS"/>
    <property type="molecule type" value="Genomic_DNA"/>
</dbReference>
<keyword evidence="4 7" id="KW-0103">Bromodomain</keyword>
<dbReference type="InterPro" id="IPR037377">
    <property type="entry name" value="GTE_bromo"/>
</dbReference>
<dbReference type="Pfam" id="PF17035">
    <property type="entry name" value="BET"/>
    <property type="match status" value="1"/>
</dbReference>
<keyword evidence="2" id="KW-0805">Transcription regulation</keyword>
<sequence length="737" mass="82706">MTVTKPNRYPGSYFGNAIQTAGESEFSGYSGRMDMEISASEAPSALTRKCISLNSNKERANFCIPNQVLNLSNLSRTERKDLLHKLKEDLVQTRVALRKLELLARSSSKDILTCSNGQNVPTIGKSRKFSTPTSSQGKKLNAGVKKAETNRSSSGKFESTKQTSLPDTTFAMLLKQCEALLKRLMNHRFGWAFNNPVDVVSMNIPDYFTVIKHPMDLGTINSKIASGSYSNPMEFYADVRLTFTNAMTYNPPGNLYHTMANNINKYFEVRWKNIEKNLPKFDSEPLPAKSAKGDALEMTHPVSPSKKRKIMDMQPDVRSEPAKRVMTDEEKTKIDNELRYWLPELPSNILEFLQQSSLNGRDCEEEEIEIDIDEFSDDTLFKLRKLLDEFLEEKQKKQSQAEPCEIEHLQDSGLSNSSMSPCRGDDDPIDEDVDIGGDEPPVLSYPPVEIEKDEEHRISKSTSPNKFGGESSCPESECNGAKALTLVNESKVPENVDSGTELDKKTTISDLKERHLTDSCLNHVEQPGEQKPGSFEPDICQDVDSGPTGRLVSPDKQYRVAVLKDRFADTILRAREKTLNDGDKGDPEKLRREREALELLRRKEKARLRAEAQAAEDARRRAELEAAAEIKRKRDIEREAARQALLQIEKSVEIVDTAKFFEDLEMLRKNAPAELLPISVDDTSPNNVLDGLGSFKLGSSNALEQLGLFMKVDEEEEAEPACGTNTIDDCIEEGEID</sequence>
<feature type="domain" description="NET" evidence="11">
    <location>
        <begin position="316"/>
        <end position="398"/>
    </location>
</feature>
<dbReference type="AlphaFoldDB" id="A0A803QL84"/>
<dbReference type="InterPro" id="IPR038336">
    <property type="entry name" value="NET_sf"/>
</dbReference>
<feature type="region of interest" description="Disordered" evidence="9">
    <location>
        <begin position="489"/>
        <end position="510"/>
    </location>
</feature>
<evidence type="ECO:0000259" key="10">
    <source>
        <dbReference type="PROSITE" id="PS50014"/>
    </source>
</evidence>
<dbReference type="Gramene" id="evm.model.10.1890">
    <property type="protein sequence ID" value="cds.evm.model.10.1890"/>
    <property type="gene ID" value="evm.TU.10.1890"/>
</dbReference>
<evidence type="ECO:0000259" key="11">
    <source>
        <dbReference type="PROSITE" id="PS51525"/>
    </source>
</evidence>
<dbReference type="Pfam" id="PF00439">
    <property type="entry name" value="Bromodomain"/>
    <property type="match status" value="1"/>
</dbReference>
<comment type="subcellular location">
    <subcellularLocation>
        <location evidence="1">Nucleus</location>
    </subcellularLocation>
</comment>
<keyword evidence="5" id="KW-0804">Transcription</keyword>
<feature type="compositionally biased region" description="Basic and acidic residues" evidence="9">
    <location>
        <begin position="501"/>
        <end position="510"/>
    </location>
</feature>
<dbReference type="EnsemblPlants" id="evm.model.10.1890">
    <property type="protein sequence ID" value="cds.evm.model.10.1890"/>
    <property type="gene ID" value="evm.TU.10.1890"/>
</dbReference>
<dbReference type="PROSITE" id="PS50014">
    <property type="entry name" value="BROMODOMAIN_2"/>
    <property type="match status" value="1"/>
</dbReference>
<evidence type="ECO:0000256" key="9">
    <source>
        <dbReference type="SAM" id="MobiDB-lite"/>
    </source>
</evidence>
<evidence type="ECO:0000313" key="13">
    <source>
        <dbReference type="Proteomes" id="UP000596661"/>
    </source>
</evidence>
<proteinExistence type="predicted"/>
<dbReference type="CDD" id="cd05506">
    <property type="entry name" value="Bromo_plant1"/>
    <property type="match status" value="1"/>
</dbReference>